<proteinExistence type="predicted"/>
<feature type="domain" description="Peptidase S33 tripeptidyl aminopeptidase-like C-terminal" evidence="1">
    <location>
        <begin position="167"/>
        <end position="265"/>
    </location>
</feature>
<name>A0A418YBB6_9GAMM</name>
<organism evidence="2 3">
    <name type="scientific">Motilimonas pumila</name>
    <dbReference type="NCBI Taxonomy" id="2303987"/>
    <lineage>
        <taxon>Bacteria</taxon>
        <taxon>Pseudomonadati</taxon>
        <taxon>Pseudomonadota</taxon>
        <taxon>Gammaproteobacteria</taxon>
        <taxon>Alteromonadales</taxon>
        <taxon>Alteromonadales genera incertae sedis</taxon>
        <taxon>Motilimonas</taxon>
    </lineage>
</organism>
<gene>
    <name evidence="2" type="ORF">D1Z90_16105</name>
</gene>
<sequence length="299" mass="33192">MRAMVLDSPMPPTLGSVAQINLSEAPSYEDIGAFRLGSPQRLQSLQNIIQQIGTTGSYLAADGFEVSQDELTKILDILLRLSPSIEWEMTQAGLNELLDSDEAHTFKVELAKFRESPLTSLEDLRFQLMLQAVNCVDESQPIDFNEVEALYPEFLEATPTFANLVFPHSHLCSQWTGERDPVPAIENMEQKLSGQSVLLVAGKLDPRTAYSWGQDMQASFGERAALVTVTEVIDHGFSFSGYSCVDDVAVSYLIDPTLDVSDKVCQGNIQGRKYNPNAEVHPVKRLNDVQPHYINNRGQ</sequence>
<dbReference type="InterPro" id="IPR013595">
    <property type="entry name" value="Pept_S33_TAP-like_C"/>
</dbReference>
<dbReference type="Proteomes" id="UP000283255">
    <property type="component" value="Unassembled WGS sequence"/>
</dbReference>
<evidence type="ECO:0000259" key="1">
    <source>
        <dbReference type="Pfam" id="PF08386"/>
    </source>
</evidence>
<evidence type="ECO:0000313" key="2">
    <source>
        <dbReference type="EMBL" id="RJG40280.1"/>
    </source>
</evidence>
<dbReference type="EMBL" id="QZCH01000025">
    <property type="protein sequence ID" value="RJG40280.1"/>
    <property type="molecule type" value="Genomic_DNA"/>
</dbReference>
<comment type="caution">
    <text evidence="2">The sequence shown here is derived from an EMBL/GenBank/DDBJ whole genome shotgun (WGS) entry which is preliminary data.</text>
</comment>
<evidence type="ECO:0000313" key="3">
    <source>
        <dbReference type="Proteomes" id="UP000283255"/>
    </source>
</evidence>
<reference evidence="2 3" key="1">
    <citation type="submission" date="2018-09" db="EMBL/GenBank/DDBJ databases">
        <authorList>
            <person name="Wang F."/>
        </authorList>
    </citation>
    <scope>NUCLEOTIDE SEQUENCE [LARGE SCALE GENOMIC DNA]</scope>
    <source>
        <strain evidence="2 3">PLHSC7-2</strain>
    </source>
</reference>
<keyword evidence="3" id="KW-1185">Reference proteome</keyword>
<accession>A0A418YBB6</accession>
<reference evidence="2 3" key="2">
    <citation type="submission" date="2019-01" db="EMBL/GenBank/DDBJ databases">
        <title>Motilimonas pumilus sp. nov., isolated from the gut of sea cucumber (Apostichopus japonicus).</title>
        <authorList>
            <person name="Wang F.-Q."/>
            <person name="Ren L.-H."/>
            <person name="Lin Y.-W."/>
            <person name="Sun G.-H."/>
            <person name="Du Z.-J."/>
            <person name="Zhao J.-X."/>
            <person name="Liu X.-J."/>
            <person name="Liu L.-J."/>
        </authorList>
    </citation>
    <scope>NUCLEOTIDE SEQUENCE [LARGE SCALE GENOMIC DNA]</scope>
    <source>
        <strain evidence="2 3">PLHSC7-2</strain>
    </source>
</reference>
<dbReference type="Pfam" id="PF08386">
    <property type="entry name" value="Abhydrolase_4"/>
    <property type="match status" value="1"/>
</dbReference>
<dbReference type="AlphaFoldDB" id="A0A418YBB6"/>
<protein>
    <recommendedName>
        <fullName evidence="1">Peptidase S33 tripeptidyl aminopeptidase-like C-terminal domain-containing protein</fullName>
    </recommendedName>
</protein>